<comment type="caution">
    <text evidence="3">The sequence shown here is derived from an EMBL/GenBank/DDBJ whole genome shotgun (WGS) entry which is preliminary data.</text>
</comment>
<evidence type="ECO:0008006" key="5">
    <source>
        <dbReference type="Google" id="ProtNLM"/>
    </source>
</evidence>
<dbReference type="InterPro" id="IPR011990">
    <property type="entry name" value="TPR-like_helical_dom_sf"/>
</dbReference>
<reference evidence="3" key="1">
    <citation type="journal article" date="2014" name="Int. J. Syst. Evol. Microbiol.">
        <title>Complete genome sequence of Corynebacterium casei LMG S-19264T (=DSM 44701T), isolated from a smear-ripened cheese.</title>
        <authorList>
            <consortium name="US DOE Joint Genome Institute (JGI-PGF)"/>
            <person name="Walter F."/>
            <person name="Albersmeier A."/>
            <person name="Kalinowski J."/>
            <person name="Ruckert C."/>
        </authorList>
    </citation>
    <scope>NUCLEOTIDE SEQUENCE</scope>
    <source>
        <strain evidence="3">CGMCC 4.7299</strain>
    </source>
</reference>
<dbReference type="PROSITE" id="PS50005">
    <property type="entry name" value="TPR"/>
    <property type="match status" value="1"/>
</dbReference>
<evidence type="ECO:0000313" key="4">
    <source>
        <dbReference type="Proteomes" id="UP000656042"/>
    </source>
</evidence>
<dbReference type="Proteomes" id="UP000656042">
    <property type="component" value="Unassembled WGS sequence"/>
</dbReference>
<dbReference type="InterPro" id="IPR019734">
    <property type="entry name" value="TPR_rpt"/>
</dbReference>
<organism evidence="3 4">
    <name type="scientific">Mangrovihabitans endophyticus</name>
    <dbReference type="NCBI Taxonomy" id="1751298"/>
    <lineage>
        <taxon>Bacteria</taxon>
        <taxon>Bacillati</taxon>
        <taxon>Actinomycetota</taxon>
        <taxon>Actinomycetes</taxon>
        <taxon>Micromonosporales</taxon>
        <taxon>Micromonosporaceae</taxon>
        <taxon>Mangrovihabitans</taxon>
    </lineage>
</organism>
<feature type="compositionally biased region" description="Basic and acidic residues" evidence="2">
    <location>
        <begin position="813"/>
        <end position="827"/>
    </location>
</feature>
<dbReference type="Gene3D" id="1.25.40.10">
    <property type="entry name" value="Tetratricopeptide repeat domain"/>
    <property type="match status" value="1"/>
</dbReference>
<evidence type="ECO:0000256" key="1">
    <source>
        <dbReference type="PROSITE-ProRule" id="PRU00339"/>
    </source>
</evidence>
<dbReference type="PANTHER" id="PTHR37841">
    <property type="entry name" value="GLR2918 PROTEIN"/>
    <property type="match status" value="1"/>
</dbReference>
<gene>
    <name evidence="3" type="ORF">GCM10012284_22290</name>
</gene>
<dbReference type="SMART" id="SM00028">
    <property type="entry name" value="TPR"/>
    <property type="match status" value="3"/>
</dbReference>
<feature type="compositionally biased region" description="Pro residues" evidence="2">
    <location>
        <begin position="232"/>
        <end position="242"/>
    </location>
</feature>
<feature type="compositionally biased region" description="Pro residues" evidence="2">
    <location>
        <begin position="357"/>
        <end position="376"/>
    </location>
</feature>
<protein>
    <recommendedName>
        <fullName evidence="5">WG containing repeat-containing protein</fullName>
    </recommendedName>
</protein>
<feature type="compositionally biased region" description="Low complexity" evidence="2">
    <location>
        <begin position="698"/>
        <end position="712"/>
    </location>
</feature>
<evidence type="ECO:0000256" key="2">
    <source>
        <dbReference type="SAM" id="MobiDB-lite"/>
    </source>
</evidence>
<dbReference type="PANTHER" id="PTHR37841:SF1">
    <property type="entry name" value="DUF3298 DOMAIN-CONTAINING PROTEIN"/>
    <property type="match status" value="1"/>
</dbReference>
<sequence>MNGWSSHLGEDRWDDEPAWIYEITWEWEPLPGQRYPGDQGRRRAVHTPIYEASRGTDAHGAGRATVGPSPDPGPGGAPGPQIPAQARPHDRPPPDRPPDRPPAPPRAEPSWNRPVPLPERLLDERMADDPAHRHPRSTGGYGPPRGPVNGYRPPAPRSGPDDGYRPPAPRSGPDDLYRPPPARPGPGPDDGYRPPPGRPGEGYRPATGPSGTPYGRPRPDDTDPRHLDHAPAPRPGGPPPRGPQGRTPPGAARPGSPAPESGRYGVPEATVRPRPTAPGQHASPPVVPGAPRPAAPPGRPVSAGYPPPYAHQPEPPGMSRPGPVNGQRAPEAWHGRPGPSTQGPGSTPGRGTQGPGSAPPARPAPYRTPPQPPGAPQPRSGAPSFRPAPPAQQGAPPPFYAPDDEPHRDRHAAGPYRPSSPAPHREPATPHREPPAPHRDRGPLGEPTTWREHIGPPDRRGEPEAPEAPWSSRDVHATYLDEDPAPRNRRPVGPDDTAAGQPWQSRLAAQDDLEATLDPRTQSAAPTAPLPRSAPPSFDRPASASPSFDRPASAPPAGAEDRRAPDDTAASETPVSGSPSPVSGLGWSDRPLSPAGERHAGERHAGERQVEEHDDGPAGAVADVPEPAPAYEPEPTDDPATGIDPRSAGEPARAETDDDAGEADGSHGLGWLLSQNGLGATGPEPGADPAEDIPHPTSGAAYADAPASGGAPVRQNWFAPVHDEGAEDNDAGATDAGATDPGTTDPGTTDPGTTDPGTTDPGTTDAGATEEADASAAANETDADARTDPAAGTGPAAGAGPVGEGDAVAAAPPDREAGLDREPDETPVHAPGAEFVPDAGAATPVPQADRLPDAKLAAVDEPDASPENTADREPPGDAPVESPPDEPAPVPFRAARPAGAAEPTSSPGRESSNRLVDPEQLLATYDWEFSTETLREQADDPDRLAAVRDRLTDKVEFAERDAVRARLLSLRAVVSRVLGDLDFALEDARTALNHAEATGELRRTAIVQARLAHVLQWRGDYAEADRLYEEANSVELPGRLRAEICELAGRSAYEQGRYLEAMNQFERALDLRPEADPETVTRIETALDSVVERTRDKGWGPYPRRREEILQLPPQPEPVPEGRYAEVQPFAERRAWVRRPGAPRWELIDAEGTLLIDTSAGYVRVQPFADGVSWVSRDPVGGWFAIDARNRLVVPGGFDDVRPFRRGVAAVQRGGWGAVDRYGRMVVPPKYHGFATALAGGRSIDGFTDEGLAVVDAGDRFGVLDRTGQMLIAPVHAAVLIHPVAYLIADREGRWGALDRAGEPLIDTTHRDPATVTEEIDRLMVDTRPVL</sequence>
<feature type="compositionally biased region" description="Low complexity" evidence="2">
    <location>
        <begin position="335"/>
        <end position="345"/>
    </location>
</feature>
<evidence type="ECO:0000313" key="3">
    <source>
        <dbReference type="EMBL" id="GGK87770.1"/>
    </source>
</evidence>
<feature type="compositionally biased region" description="Polar residues" evidence="2">
    <location>
        <begin position="904"/>
        <end position="914"/>
    </location>
</feature>
<feature type="compositionally biased region" description="Basic and acidic residues" evidence="2">
    <location>
        <begin position="87"/>
        <end position="99"/>
    </location>
</feature>
<feature type="compositionally biased region" description="Low complexity" evidence="2">
    <location>
        <begin position="243"/>
        <end position="259"/>
    </location>
</feature>
<dbReference type="EMBL" id="BMMX01000007">
    <property type="protein sequence ID" value="GGK87770.1"/>
    <property type="molecule type" value="Genomic_DNA"/>
</dbReference>
<dbReference type="RefSeq" id="WP_189079079.1">
    <property type="nucleotide sequence ID" value="NZ_BMMX01000007.1"/>
</dbReference>
<feature type="compositionally biased region" description="Low complexity" evidence="2">
    <location>
        <begin position="891"/>
        <end position="903"/>
    </location>
</feature>
<feature type="compositionally biased region" description="Low complexity" evidence="2">
    <location>
        <begin position="574"/>
        <end position="584"/>
    </location>
</feature>
<feature type="compositionally biased region" description="Basic and acidic residues" evidence="2">
    <location>
        <begin position="120"/>
        <end position="132"/>
    </location>
</feature>
<feature type="compositionally biased region" description="Pro residues" evidence="2">
    <location>
        <begin position="69"/>
        <end position="81"/>
    </location>
</feature>
<feature type="compositionally biased region" description="Pro residues" evidence="2">
    <location>
        <begin position="386"/>
        <end position="400"/>
    </location>
</feature>
<feature type="compositionally biased region" description="Basic and acidic residues" evidence="2">
    <location>
        <begin position="217"/>
        <end position="231"/>
    </location>
</feature>
<name>A0A8J3FN01_9ACTN</name>
<reference evidence="3" key="2">
    <citation type="submission" date="2020-09" db="EMBL/GenBank/DDBJ databases">
        <authorList>
            <person name="Sun Q."/>
            <person name="Zhou Y."/>
        </authorList>
    </citation>
    <scope>NUCLEOTIDE SEQUENCE</scope>
    <source>
        <strain evidence="3">CGMCC 4.7299</strain>
    </source>
</reference>
<accession>A0A8J3FN01</accession>
<feature type="region of interest" description="Disordered" evidence="2">
    <location>
        <begin position="29"/>
        <end position="916"/>
    </location>
</feature>
<feature type="compositionally biased region" description="Pro residues" evidence="2">
    <location>
        <begin position="881"/>
        <end position="890"/>
    </location>
</feature>
<dbReference type="Pfam" id="PF14903">
    <property type="entry name" value="WG_beta_rep"/>
    <property type="match status" value="1"/>
</dbReference>
<feature type="compositionally biased region" description="Pro residues" evidence="2">
    <location>
        <begin position="178"/>
        <end position="198"/>
    </location>
</feature>
<dbReference type="SUPFAM" id="SSF48452">
    <property type="entry name" value="TPR-like"/>
    <property type="match status" value="1"/>
</dbReference>
<feature type="compositionally biased region" description="Low complexity" evidence="2">
    <location>
        <begin position="731"/>
        <end position="767"/>
    </location>
</feature>
<proteinExistence type="predicted"/>
<keyword evidence="4" id="KW-1185">Reference proteome</keyword>
<feature type="compositionally biased region" description="Basic and acidic residues" evidence="2">
    <location>
        <begin position="596"/>
        <end position="611"/>
    </location>
</feature>
<dbReference type="InterPro" id="IPR032774">
    <property type="entry name" value="WG_beta_rep"/>
</dbReference>
<feature type="repeat" description="TPR" evidence="1">
    <location>
        <begin position="1042"/>
        <end position="1075"/>
    </location>
</feature>
<keyword evidence="1" id="KW-0802">TPR repeat</keyword>
<feature type="compositionally biased region" description="Basic and acidic residues" evidence="2">
    <location>
        <begin position="423"/>
        <end position="463"/>
    </location>
</feature>
<feature type="compositionally biased region" description="Pro residues" evidence="2">
    <location>
        <begin position="285"/>
        <end position="318"/>
    </location>
</feature>